<comment type="subcellular location">
    <subcellularLocation>
        <location evidence="1">Membrane</location>
        <topology evidence="1">Multi-pass membrane protein</topology>
    </subcellularLocation>
</comment>
<evidence type="ECO:0000256" key="5">
    <source>
        <dbReference type="SAM" id="Phobius"/>
    </source>
</evidence>
<evidence type="ECO:0000313" key="7">
    <source>
        <dbReference type="EMBL" id="ETO24682.1"/>
    </source>
</evidence>
<protein>
    <submittedName>
        <fullName evidence="7">Sulfate permease</fullName>
    </submittedName>
</protein>
<comment type="caution">
    <text evidence="7">The sequence shown here is derived from an EMBL/GenBank/DDBJ whole genome shotgun (WGS) entry which is preliminary data.</text>
</comment>
<keyword evidence="4 5" id="KW-0472">Membrane</keyword>
<dbReference type="GO" id="GO:0055085">
    <property type="term" value="P:transmembrane transport"/>
    <property type="evidence" value="ECO:0007669"/>
    <property type="project" value="InterPro"/>
</dbReference>
<dbReference type="InterPro" id="IPR001902">
    <property type="entry name" value="SLC26A/SulP_fam"/>
</dbReference>
<feature type="transmembrane region" description="Helical" evidence="5">
    <location>
        <begin position="146"/>
        <end position="165"/>
    </location>
</feature>
<dbReference type="GO" id="GO:0016020">
    <property type="term" value="C:membrane"/>
    <property type="evidence" value="ECO:0007669"/>
    <property type="project" value="UniProtKB-SubCell"/>
</dbReference>
<organism evidence="7 8">
    <name type="scientific">Reticulomyxa filosa</name>
    <dbReference type="NCBI Taxonomy" id="46433"/>
    <lineage>
        <taxon>Eukaryota</taxon>
        <taxon>Sar</taxon>
        <taxon>Rhizaria</taxon>
        <taxon>Retaria</taxon>
        <taxon>Foraminifera</taxon>
        <taxon>Monothalamids</taxon>
        <taxon>Reticulomyxidae</taxon>
        <taxon>Reticulomyxa</taxon>
    </lineage>
</organism>
<dbReference type="PANTHER" id="PTHR11814">
    <property type="entry name" value="SULFATE TRANSPORTER"/>
    <property type="match status" value="1"/>
</dbReference>
<proteinExistence type="predicted"/>
<gene>
    <name evidence="7" type="ORF">RFI_12475</name>
</gene>
<evidence type="ECO:0000313" key="8">
    <source>
        <dbReference type="Proteomes" id="UP000023152"/>
    </source>
</evidence>
<evidence type="ECO:0000259" key="6">
    <source>
        <dbReference type="Pfam" id="PF00916"/>
    </source>
</evidence>
<dbReference type="EMBL" id="ASPP01009045">
    <property type="protein sequence ID" value="ETO24682.1"/>
    <property type="molecule type" value="Genomic_DNA"/>
</dbReference>
<feature type="non-terminal residue" evidence="7">
    <location>
        <position position="255"/>
    </location>
</feature>
<dbReference type="InterPro" id="IPR011547">
    <property type="entry name" value="SLC26A/SulP_dom"/>
</dbReference>
<reference evidence="7 8" key="1">
    <citation type="journal article" date="2013" name="Curr. Biol.">
        <title>The Genome of the Foraminiferan Reticulomyxa filosa.</title>
        <authorList>
            <person name="Glockner G."/>
            <person name="Hulsmann N."/>
            <person name="Schleicher M."/>
            <person name="Noegel A.A."/>
            <person name="Eichinger L."/>
            <person name="Gallinger C."/>
            <person name="Pawlowski J."/>
            <person name="Sierra R."/>
            <person name="Euteneuer U."/>
            <person name="Pillet L."/>
            <person name="Moustafa A."/>
            <person name="Platzer M."/>
            <person name="Groth M."/>
            <person name="Szafranski K."/>
            <person name="Schliwa M."/>
        </authorList>
    </citation>
    <scope>NUCLEOTIDE SEQUENCE [LARGE SCALE GENOMIC DNA]</scope>
</reference>
<feature type="transmembrane region" description="Helical" evidence="5">
    <location>
        <begin position="73"/>
        <end position="99"/>
    </location>
</feature>
<dbReference type="OrthoDB" id="288203at2759"/>
<accession>X6NH51</accession>
<dbReference type="Proteomes" id="UP000023152">
    <property type="component" value="Unassembled WGS sequence"/>
</dbReference>
<feature type="transmembrane region" description="Helical" evidence="5">
    <location>
        <begin position="177"/>
        <end position="196"/>
    </location>
</feature>
<dbReference type="AlphaFoldDB" id="X6NH51"/>
<dbReference type="Pfam" id="PF00916">
    <property type="entry name" value="Sulfate_transp"/>
    <property type="match status" value="1"/>
</dbReference>
<keyword evidence="3 5" id="KW-1133">Transmembrane helix</keyword>
<evidence type="ECO:0000256" key="1">
    <source>
        <dbReference type="ARBA" id="ARBA00004141"/>
    </source>
</evidence>
<feature type="domain" description="SLC26A/SulP transporter" evidence="6">
    <location>
        <begin position="7"/>
        <end position="202"/>
    </location>
</feature>
<keyword evidence="8" id="KW-1185">Reference proteome</keyword>
<evidence type="ECO:0000256" key="3">
    <source>
        <dbReference type="ARBA" id="ARBA00022989"/>
    </source>
</evidence>
<sequence>MHVHNKAYAGVIGVTPDVGLYTACIGQCLYPLFGTSRHVTFGCSSTSTVLTLAVMATYPASPQTPEYITAVKTLAFMTGIFYAAMAIFRLGFIASFFAYPVLLGFTGGAALQVAASQIRYTFALSGHGSTWIDNVSLLKHMGNGNWSAFGFCLATLVILLAFKWVPVLCPQWKPMQYARNLPITLLLVMFFTLVNYGGQFLVHAENGTWNEGTVLAPEIVGRVDLKFPSNIDMDFSLVSHHPRFFLVGALTIAVV</sequence>
<feature type="transmembrane region" description="Helical" evidence="5">
    <location>
        <begin position="39"/>
        <end position="61"/>
    </location>
</feature>
<keyword evidence="2 5" id="KW-0812">Transmembrane</keyword>
<evidence type="ECO:0000256" key="4">
    <source>
        <dbReference type="ARBA" id="ARBA00023136"/>
    </source>
</evidence>
<evidence type="ECO:0000256" key="2">
    <source>
        <dbReference type="ARBA" id="ARBA00022692"/>
    </source>
</evidence>
<name>X6NH51_RETFI</name>